<dbReference type="InterPro" id="IPR011899">
    <property type="entry name" value="Glutaredoxin_euk/vir"/>
</dbReference>
<evidence type="ECO:0000259" key="12">
    <source>
        <dbReference type="Pfam" id="PF12928"/>
    </source>
</evidence>
<evidence type="ECO:0000256" key="4">
    <source>
        <dbReference type="ARBA" id="ARBA00022982"/>
    </source>
</evidence>
<dbReference type="InterPro" id="IPR024336">
    <property type="entry name" value="tRNA_splic_suSen54_N"/>
</dbReference>
<comment type="subunit">
    <text evidence="9">Monomer; active form. Homodimer; inactive form. The homodimer is probably linked by 1 2Fe-2S cluster.</text>
</comment>
<evidence type="ECO:0000256" key="8">
    <source>
        <dbReference type="ARBA" id="ARBA00037470"/>
    </source>
</evidence>
<sequence length="379" mass="42734">MSLKDTVEKYFHDHNNPVVKTESFGAKLFLSPLSDDEEGRKNRCLSGIETVLRHTRVERRVARSVAEWLPNRNVAQVTKVTGSLKGGFGAQTKDGKILSPEETLFLLEANKIELRLDKVPLSIQEAYKTIQLNHAKYHAYKKLVLQGFKVKPLTTINQEETTKRKLESDDGPSAKVAKTNDEQMAPIFEKLREMGPQPFNGQGHHSTADYTVKSSTNSDCFNLVFKSSDEFTSIDPNQPDSTLYSVCSDDNVAFYNFSRAYLIFQRQIKHLEHSKLPIDMSSPKVEVVKDLIKSDTVVIFSKTYCPYCKLAKEVFNNLKKTFTTIELDKRDDGEEIQGILGELTGAKTVPRVFVKGQCLGGGSDVKALYDKGELQKYFD</sequence>
<evidence type="ECO:0000256" key="10">
    <source>
        <dbReference type="ARBA" id="ARBA00039819"/>
    </source>
</evidence>
<protein>
    <recommendedName>
        <fullName evidence="10">Glutaredoxin-2, mitochondrial</fullName>
    </recommendedName>
</protein>
<dbReference type="SUPFAM" id="SSF52833">
    <property type="entry name" value="Thioredoxin-like"/>
    <property type="match status" value="1"/>
</dbReference>
<comment type="similarity">
    <text evidence="2">Belongs to the glutaredoxin family.</text>
</comment>
<dbReference type="Pfam" id="PF12928">
    <property type="entry name" value="tRNA_int_end_N2"/>
    <property type="match status" value="1"/>
</dbReference>
<evidence type="ECO:0000313" key="14">
    <source>
        <dbReference type="Proteomes" id="UP000007266"/>
    </source>
</evidence>
<gene>
    <name evidence="13" type="primary">AUGUSTUS-3.0.2_06382</name>
    <name evidence="13" type="ORF">TcasGA2_TC006382</name>
</gene>
<dbReference type="InterPro" id="IPR036249">
    <property type="entry name" value="Thioredoxin-like_sf"/>
</dbReference>
<dbReference type="GO" id="GO:0015038">
    <property type="term" value="F:glutathione disulfide oxidoreductase activity"/>
    <property type="evidence" value="ECO:0000318"/>
    <property type="project" value="GO_Central"/>
</dbReference>
<dbReference type="GO" id="GO:0034599">
    <property type="term" value="P:cellular response to oxidative stress"/>
    <property type="evidence" value="ECO:0000318"/>
    <property type="project" value="GO_Central"/>
</dbReference>
<keyword evidence="7" id="KW-0676">Redox-active center</keyword>
<dbReference type="InterPro" id="IPR014025">
    <property type="entry name" value="Glutaredoxin_subgr"/>
</dbReference>
<dbReference type="HOGENOM" id="CLU_837665_0_0_1"/>
<comment type="function">
    <text evidence="1">Has a glutathione-disulfide oxidoreductase activity in the presence of NADPH and glutathione reductase. Reduces low molecular weight disulfides and proteins.</text>
</comment>
<dbReference type="Pfam" id="PF00462">
    <property type="entry name" value="Glutaredoxin"/>
    <property type="match status" value="1"/>
</dbReference>
<evidence type="ECO:0000256" key="5">
    <source>
        <dbReference type="ARBA" id="ARBA00023157"/>
    </source>
</evidence>
<proteinExistence type="inferred from homology"/>
<feature type="domain" description="Glutaredoxin" evidence="11">
    <location>
        <begin position="297"/>
        <end position="358"/>
    </location>
</feature>
<dbReference type="PRINTS" id="PR00160">
    <property type="entry name" value="GLUTAREDOXIN"/>
</dbReference>
<evidence type="ECO:0000313" key="13">
    <source>
        <dbReference type="EMBL" id="EFA08711.2"/>
    </source>
</evidence>
<dbReference type="InterPro" id="IPR011767">
    <property type="entry name" value="GLR_AS"/>
</dbReference>
<evidence type="ECO:0000256" key="6">
    <source>
        <dbReference type="ARBA" id="ARBA00023206"/>
    </source>
</evidence>
<dbReference type="CDD" id="cd03419">
    <property type="entry name" value="GRX_GRXh_1_2_like"/>
    <property type="match status" value="1"/>
</dbReference>
<evidence type="ECO:0000256" key="1">
    <source>
        <dbReference type="ARBA" id="ARBA00002549"/>
    </source>
</evidence>
<dbReference type="EMBL" id="KQ971361">
    <property type="protein sequence ID" value="EFA08711.2"/>
    <property type="molecule type" value="Genomic_DNA"/>
</dbReference>
<comment type="function">
    <text evidence="8">Glutathione-dependent oxidoreductase that facilitates the maintenance of mitochondrial redox homeostasis upon induction of apoptosis by oxidative stress. Involved in response to hydrogen peroxide and regulation of apoptosis caused by oxidative stress. Acts as a very efficient catalyst of monothiol reactions because of its high affinity for protein glutathione-mixed disulfides. Can receive electrons not only from glutathione (GSH), but also from thioredoxin reductase supporting both monothiol and dithiol reactions. Efficiently catalyzes both glutathionylation and deglutathionylation of mitochondrial complex I, which in turn regulates the superoxide production by the complex. Overexpression decreases the susceptibility to apoptosis and prevents loss of cardiolipin and cytochrome c release.</text>
</comment>
<keyword evidence="6" id="KW-0318">Glutathionylation</keyword>
<keyword evidence="5" id="KW-1015">Disulfide bond</keyword>
<dbReference type="GO" id="GO:0005737">
    <property type="term" value="C:cytoplasm"/>
    <property type="evidence" value="ECO:0000318"/>
    <property type="project" value="GO_Central"/>
</dbReference>
<reference evidence="13 14" key="2">
    <citation type="journal article" date="2010" name="Nucleic Acids Res.">
        <title>BeetleBase in 2010: revisions to provide comprehensive genomic information for Tribolium castaneum.</title>
        <authorList>
            <person name="Kim H.S."/>
            <person name="Murphy T."/>
            <person name="Xia J."/>
            <person name="Caragea D."/>
            <person name="Park Y."/>
            <person name="Beeman R.W."/>
            <person name="Lorenzen M.D."/>
            <person name="Butcher S."/>
            <person name="Manak J.R."/>
            <person name="Brown S.J."/>
        </authorList>
    </citation>
    <scope>GENOME REANNOTATION</scope>
    <source>
        <strain evidence="13 14">Georgia GA2</strain>
    </source>
</reference>
<dbReference type="AlphaFoldDB" id="D6WWF8"/>
<dbReference type="PANTHER" id="PTHR45694">
    <property type="entry name" value="GLUTAREDOXIN 2"/>
    <property type="match status" value="1"/>
</dbReference>
<dbReference type="Gene3D" id="3.40.30.10">
    <property type="entry name" value="Glutaredoxin"/>
    <property type="match status" value="1"/>
</dbReference>
<keyword evidence="3" id="KW-0813">Transport</keyword>
<keyword evidence="4" id="KW-0249">Electron transport</keyword>
<dbReference type="PROSITE" id="PS00195">
    <property type="entry name" value="GLUTAREDOXIN_1"/>
    <property type="match status" value="1"/>
</dbReference>
<dbReference type="InterPro" id="IPR002109">
    <property type="entry name" value="Glutaredoxin"/>
</dbReference>
<dbReference type="STRING" id="7070.D6WWF8"/>
<evidence type="ECO:0000256" key="3">
    <source>
        <dbReference type="ARBA" id="ARBA00022448"/>
    </source>
</evidence>
<dbReference type="InParanoid" id="D6WWF8"/>
<dbReference type="Proteomes" id="UP000007266">
    <property type="component" value="Linkage group 8"/>
</dbReference>
<accession>D6WWF8</accession>
<feature type="domain" description="tRNA-splicing endonuclease subunit Sen54 N-terminal" evidence="12">
    <location>
        <begin position="50"/>
        <end position="115"/>
    </location>
</feature>
<evidence type="ECO:0000256" key="9">
    <source>
        <dbReference type="ARBA" id="ARBA00038558"/>
    </source>
</evidence>
<dbReference type="NCBIfam" id="TIGR02180">
    <property type="entry name" value="GRX_euk"/>
    <property type="match status" value="1"/>
</dbReference>
<dbReference type="PANTHER" id="PTHR45694:SF5">
    <property type="entry name" value="GLUTAREDOXIN 2"/>
    <property type="match status" value="1"/>
</dbReference>
<name>D6WWF8_TRICA</name>
<evidence type="ECO:0000256" key="7">
    <source>
        <dbReference type="ARBA" id="ARBA00023284"/>
    </source>
</evidence>
<evidence type="ECO:0000256" key="2">
    <source>
        <dbReference type="ARBA" id="ARBA00007787"/>
    </source>
</evidence>
<organism evidence="13 14">
    <name type="scientific">Tribolium castaneum</name>
    <name type="common">Red flour beetle</name>
    <dbReference type="NCBI Taxonomy" id="7070"/>
    <lineage>
        <taxon>Eukaryota</taxon>
        <taxon>Metazoa</taxon>
        <taxon>Ecdysozoa</taxon>
        <taxon>Arthropoda</taxon>
        <taxon>Hexapoda</taxon>
        <taxon>Insecta</taxon>
        <taxon>Pterygota</taxon>
        <taxon>Neoptera</taxon>
        <taxon>Endopterygota</taxon>
        <taxon>Coleoptera</taxon>
        <taxon>Polyphaga</taxon>
        <taxon>Cucujiformia</taxon>
        <taxon>Tenebrionidae</taxon>
        <taxon>Tenebrionidae incertae sedis</taxon>
        <taxon>Tribolium</taxon>
    </lineage>
</organism>
<dbReference type="PROSITE" id="PS51354">
    <property type="entry name" value="GLUTAREDOXIN_2"/>
    <property type="match status" value="1"/>
</dbReference>
<reference evidence="13 14" key="1">
    <citation type="journal article" date="2008" name="Nature">
        <title>The genome of the model beetle and pest Tribolium castaneum.</title>
        <authorList>
            <consortium name="Tribolium Genome Sequencing Consortium"/>
            <person name="Richards S."/>
            <person name="Gibbs R.A."/>
            <person name="Weinstock G.M."/>
            <person name="Brown S.J."/>
            <person name="Denell R."/>
            <person name="Beeman R.W."/>
            <person name="Gibbs R."/>
            <person name="Beeman R.W."/>
            <person name="Brown S.J."/>
            <person name="Bucher G."/>
            <person name="Friedrich M."/>
            <person name="Grimmelikhuijzen C.J."/>
            <person name="Klingler M."/>
            <person name="Lorenzen M."/>
            <person name="Richards S."/>
            <person name="Roth S."/>
            <person name="Schroder R."/>
            <person name="Tautz D."/>
            <person name="Zdobnov E.M."/>
            <person name="Muzny D."/>
            <person name="Gibbs R.A."/>
            <person name="Weinstock G.M."/>
            <person name="Attaway T."/>
            <person name="Bell S."/>
            <person name="Buhay C.J."/>
            <person name="Chandrabose M.N."/>
            <person name="Chavez D."/>
            <person name="Clerk-Blankenburg K.P."/>
            <person name="Cree A."/>
            <person name="Dao M."/>
            <person name="Davis C."/>
            <person name="Chacko J."/>
            <person name="Dinh H."/>
            <person name="Dugan-Rocha S."/>
            <person name="Fowler G."/>
            <person name="Garner T.T."/>
            <person name="Garnes J."/>
            <person name="Gnirke A."/>
            <person name="Hawes A."/>
            <person name="Hernandez J."/>
            <person name="Hines S."/>
            <person name="Holder M."/>
            <person name="Hume J."/>
            <person name="Jhangiani S.N."/>
            <person name="Joshi V."/>
            <person name="Khan Z.M."/>
            <person name="Jackson L."/>
            <person name="Kovar C."/>
            <person name="Kowis A."/>
            <person name="Lee S."/>
            <person name="Lewis L.R."/>
            <person name="Margolis J."/>
            <person name="Morgan M."/>
            <person name="Nazareth L.V."/>
            <person name="Nguyen N."/>
            <person name="Okwuonu G."/>
            <person name="Parker D."/>
            <person name="Richards S."/>
            <person name="Ruiz S.J."/>
            <person name="Santibanez J."/>
            <person name="Savard J."/>
            <person name="Scherer S.E."/>
            <person name="Schneider B."/>
            <person name="Sodergren E."/>
            <person name="Tautz D."/>
            <person name="Vattahil S."/>
            <person name="Villasana D."/>
            <person name="White C.S."/>
            <person name="Wright R."/>
            <person name="Park Y."/>
            <person name="Beeman R.W."/>
            <person name="Lord J."/>
            <person name="Oppert B."/>
            <person name="Lorenzen M."/>
            <person name="Brown S."/>
            <person name="Wang L."/>
            <person name="Savard J."/>
            <person name="Tautz D."/>
            <person name="Richards S."/>
            <person name="Weinstock G."/>
            <person name="Gibbs R.A."/>
            <person name="Liu Y."/>
            <person name="Worley K."/>
            <person name="Weinstock G."/>
            <person name="Elsik C.G."/>
            <person name="Reese J.T."/>
            <person name="Elhaik E."/>
            <person name="Landan G."/>
            <person name="Graur D."/>
            <person name="Arensburger P."/>
            <person name="Atkinson P."/>
            <person name="Beeman R.W."/>
            <person name="Beidler J."/>
            <person name="Brown S.J."/>
            <person name="Demuth J.P."/>
            <person name="Drury D.W."/>
            <person name="Du Y.Z."/>
            <person name="Fujiwara H."/>
            <person name="Lorenzen M."/>
            <person name="Maselli V."/>
            <person name="Osanai M."/>
            <person name="Park Y."/>
            <person name="Robertson H.M."/>
            <person name="Tu Z."/>
            <person name="Wang J.J."/>
            <person name="Wang S."/>
            <person name="Richards S."/>
            <person name="Song H."/>
            <person name="Zhang L."/>
            <person name="Sodergren E."/>
            <person name="Werner D."/>
            <person name="Stanke M."/>
            <person name="Morgenstern B."/>
            <person name="Solovyev V."/>
            <person name="Kosarev P."/>
            <person name="Brown G."/>
            <person name="Chen H.C."/>
            <person name="Ermolaeva O."/>
            <person name="Hlavina W."/>
            <person name="Kapustin Y."/>
            <person name="Kiryutin B."/>
            <person name="Kitts P."/>
            <person name="Maglott D."/>
            <person name="Pruitt K."/>
            <person name="Sapojnikov V."/>
            <person name="Souvorov A."/>
            <person name="Mackey A.J."/>
            <person name="Waterhouse R.M."/>
            <person name="Wyder S."/>
            <person name="Zdobnov E.M."/>
            <person name="Zdobnov E.M."/>
            <person name="Wyder S."/>
            <person name="Kriventseva E.V."/>
            <person name="Kadowaki T."/>
            <person name="Bork P."/>
            <person name="Aranda M."/>
            <person name="Bao R."/>
            <person name="Beermann A."/>
            <person name="Berns N."/>
            <person name="Bolognesi R."/>
            <person name="Bonneton F."/>
            <person name="Bopp D."/>
            <person name="Brown S.J."/>
            <person name="Bucher G."/>
            <person name="Butts T."/>
            <person name="Chaumot A."/>
            <person name="Denell R.E."/>
            <person name="Ferrier D.E."/>
            <person name="Friedrich M."/>
            <person name="Gordon C.M."/>
            <person name="Jindra M."/>
            <person name="Klingler M."/>
            <person name="Lan Q."/>
            <person name="Lattorff H.M."/>
            <person name="Laudet V."/>
            <person name="von Levetsow C."/>
            <person name="Liu Z."/>
            <person name="Lutz R."/>
            <person name="Lynch J.A."/>
            <person name="da Fonseca R.N."/>
            <person name="Posnien N."/>
            <person name="Reuter R."/>
            <person name="Roth S."/>
            <person name="Savard J."/>
            <person name="Schinko J.B."/>
            <person name="Schmitt C."/>
            <person name="Schoppmeier M."/>
            <person name="Schroder R."/>
            <person name="Shippy T.D."/>
            <person name="Simonnet F."/>
            <person name="Marques-Souza H."/>
            <person name="Tautz D."/>
            <person name="Tomoyasu Y."/>
            <person name="Trauner J."/>
            <person name="Van der Zee M."/>
            <person name="Vervoort M."/>
            <person name="Wittkopp N."/>
            <person name="Wimmer E.A."/>
            <person name="Yang X."/>
            <person name="Jones A.K."/>
            <person name="Sattelle D.B."/>
            <person name="Ebert P.R."/>
            <person name="Nelson D."/>
            <person name="Scott J.G."/>
            <person name="Beeman R.W."/>
            <person name="Muthukrishnan S."/>
            <person name="Kramer K.J."/>
            <person name="Arakane Y."/>
            <person name="Beeman R.W."/>
            <person name="Zhu Q."/>
            <person name="Hogenkamp D."/>
            <person name="Dixit R."/>
            <person name="Oppert B."/>
            <person name="Jiang H."/>
            <person name="Zou Z."/>
            <person name="Marshall J."/>
            <person name="Elpidina E."/>
            <person name="Vinokurov K."/>
            <person name="Oppert C."/>
            <person name="Zou Z."/>
            <person name="Evans J."/>
            <person name="Lu Z."/>
            <person name="Zhao P."/>
            <person name="Sumathipala N."/>
            <person name="Altincicek B."/>
            <person name="Vilcinskas A."/>
            <person name="Williams M."/>
            <person name="Hultmark D."/>
            <person name="Hetru C."/>
            <person name="Jiang H."/>
            <person name="Grimmelikhuijzen C.J."/>
            <person name="Hauser F."/>
            <person name="Cazzamali G."/>
            <person name="Williamson M."/>
            <person name="Park Y."/>
            <person name="Li B."/>
            <person name="Tanaka Y."/>
            <person name="Predel R."/>
            <person name="Neupert S."/>
            <person name="Schachtner J."/>
            <person name="Verleyen P."/>
            <person name="Raible F."/>
            <person name="Bork P."/>
            <person name="Friedrich M."/>
            <person name="Walden K.K."/>
            <person name="Robertson H.M."/>
            <person name="Angeli S."/>
            <person name="Foret S."/>
            <person name="Bucher G."/>
            <person name="Schuetz S."/>
            <person name="Maleszka R."/>
            <person name="Wimmer E.A."/>
            <person name="Beeman R.W."/>
            <person name="Lorenzen M."/>
            <person name="Tomoyasu Y."/>
            <person name="Miller S.C."/>
            <person name="Grossmann D."/>
            <person name="Bucher G."/>
        </authorList>
    </citation>
    <scope>NUCLEOTIDE SEQUENCE [LARGE SCALE GENOMIC DNA]</scope>
    <source>
        <strain evidence="13 14">Georgia GA2</strain>
    </source>
</reference>
<dbReference type="FunFam" id="3.40.30.10:FF:000026">
    <property type="entry name" value="Glutaredoxin 2"/>
    <property type="match status" value="1"/>
</dbReference>
<keyword evidence="14" id="KW-1185">Reference proteome</keyword>
<evidence type="ECO:0000259" key="11">
    <source>
        <dbReference type="Pfam" id="PF00462"/>
    </source>
</evidence>